<dbReference type="AlphaFoldDB" id="A0A542ZID4"/>
<proteinExistence type="predicted"/>
<gene>
    <name evidence="1" type="ORF">FB474_1463</name>
</gene>
<dbReference type="Proteomes" id="UP000319514">
    <property type="component" value="Unassembled WGS sequence"/>
</dbReference>
<comment type="caution">
    <text evidence="1">The sequence shown here is derived from an EMBL/GenBank/DDBJ whole genome shotgun (WGS) entry which is preliminary data.</text>
</comment>
<keyword evidence="2" id="KW-1185">Reference proteome</keyword>
<evidence type="ECO:0000313" key="2">
    <source>
        <dbReference type="Proteomes" id="UP000319514"/>
    </source>
</evidence>
<dbReference type="RefSeq" id="WP_185746076.1">
    <property type="nucleotide sequence ID" value="NZ_BAAAKX010000005.1"/>
</dbReference>
<evidence type="ECO:0000313" key="1">
    <source>
        <dbReference type="EMBL" id="TQL60086.1"/>
    </source>
</evidence>
<name>A0A542ZID4_9MICO</name>
<protein>
    <submittedName>
        <fullName evidence="1">Uncharacterized protein</fullName>
    </submittedName>
</protein>
<dbReference type="EMBL" id="VFOQ01000001">
    <property type="protein sequence ID" value="TQL60086.1"/>
    <property type="molecule type" value="Genomic_DNA"/>
</dbReference>
<reference evidence="1 2" key="1">
    <citation type="submission" date="2019-06" db="EMBL/GenBank/DDBJ databases">
        <title>Sequencing the genomes of 1000 actinobacteria strains.</title>
        <authorList>
            <person name="Klenk H.-P."/>
        </authorList>
    </citation>
    <scope>NUCLEOTIDE SEQUENCE [LARGE SCALE GENOMIC DNA]</scope>
    <source>
        <strain evidence="1 2">DSM 18082</strain>
    </source>
</reference>
<accession>A0A542ZID4</accession>
<organism evidence="1 2">
    <name type="scientific">Oryzihumus leptocrescens</name>
    <dbReference type="NCBI Taxonomy" id="297536"/>
    <lineage>
        <taxon>Bacteria</taxon>
        <taxon>Bacillati</taxon>
        <taxon>Actinomycetota</taxon>
        <taxon>Actinomycetes</taxon>
        <taxon>Micrococcales</taxon>
        <taxon>Intrasporangiaceae</taxon>
        <taxon>Oryzihumus</taxon>
    </lineage>
</organism>
<sequence length="48" mass="5652">MDKPVQWMTVHELRDEVDRTRPAWEQQRVDVGALLQTGELGKSRVRHP</sequence>